<organism evidence="12 13">
    <name type="scientific">Caenorhabditis briggsae</name>
    <dbReference type="NCBI Taxonomy" id="6238"/>
    <lineage>
        <taxon>Eukaryota</taxon>
        <taxon>Metazoa</taxon>
        <taxon>Ecdysozoa</taxon>
        <taxon>Nematoda</taxon>
        <taxon>Chromadorea</taxon>
        <taxon>Rhabditida</taxon>
        <taxon>Rhabditina</taxon>
        <taxon>Rhabditomorpha</taxon>
        <taxon>Rhabditoidea</taxon>
        <taxon>Rhabditidae</taxon>
        <taxon>Peloderinae</taxon>
        <taxon>Caenorhabditis</taxon>
    </lineage>
</organism>
<evidence type="ECO:0000256" key="4">
    <source>
        <dbReference type="ARBA" id="ARBA00022787"/>
    </source>
</evidence>
<evidence type="ECO:0000313" key="14">
    <source>
        <dbReference type="WormBase" id="CBG06925"/>
    </source>
</evidence>
<dbReference type="GO" id="GO:0005741">
    <property type="term" value="C:mitochondrial outer membrane"/>
    <property type="evidence" value="ECO:0000318"/>
    <property type="project" value="GO_Central"/>
</dbReference>
<dbReference type="Proteomes" id="UP000008549">
    <property type="component" value="Unassembled WGS sequence"/>
</dbReference>
<evidence type="ECO:0000256" key="5">
    <source>
        <dbReference type="ARBA" id="ARBA00022803"/>
    </source>
</evidence>
<dbReference type="InParanoid" id="A8X3D6"/>
<dbReference type="HOGENOM" id="CLU_491954_0_0_1"/>
<keyword evidence="5 10" id="KW-0802">TPR repeat</keyword>
<keyword evidence="3" id="KW-0677">Repeat</keyword>
<dbReference type="PANTHER" id="PTHR46208">
    <property type="entry name" value="MITOCHONDRIAL IMPORT RECEPTOR SUBUNIT TOM70"/>
    <property type="match status" value="1"/>
</dbReference>
<reference evidence="12 13" key="1">
    <citation type="journal article" date="2003" name="PLoS Biol.">
        <title>The genome sequence of Caenorhabditis briggsae: a platform for comparative genomics.</title>
        <authorList>
            <person name="Stein L.D."/>
            <person name="Bao Z."/>
            <person name="Blasiar D."/>
            <person name="Blumenthal T."/>
            <person name="Brent M.R."/>
            <person name="Chen N."/>
            <person name="Chinwalla A."/>
            <person name="Clarke L."/>
            <person name="Clee C."/>
            <person name="Coghlan A."/>
            <person name="Coulson A."/>
            <person name="D'Eustachio P."/>
            <person name="Fitch D.H."/>
            <person name="Fulton L.A."/>
            <person name="Fulton R.E."/>
            <person name="Griffiths-Jones S."/>
            <person name="Harris T.W."/>
            <person name="Hillier L.W."/>
            <person name="Kamath R."/>
            <person name="Kuwabara P.E."/>
            <person name="Mardis E.R."/>
            <person name="Marra M.A."/>
            <person name="Miner T.L."/>
            <person name="Minx P."/>
            <person name="Mullikin J.C."/>
            <person name="Plumb R.W."/>
            <person name="Rogers J."/>
            <person name="Schein J.E."/>
            <person name="Sohrmann M."/>
            <person name="Spieth J."/>
            <person name="Stajich J.E."/>
            <person name="Wei C."/>
            <person name="Willey D."/>
            <person name="Wilson R.K."/>
            <person name="Durbin R."/>
            <person name="Waterston R.H."/>
        </authorList>
    </citation>
    <scope>NUCLEOTIDE SEQUENCE [LARGE SCALE GENOMIC DNA]</scope>
    <source>
        <strain evidence="12 13">AF16</strain>
    </source>
</reference>
<comment type="subcellular location">
    <subcellularLocation>
        <location evidence="1">Mitochondrion outer membrane</location>
        <topology evidence="1">Single-pass membrane protein</topology>
    </subcellularLocation>
</comment>
<keyword evidence="8 11" id="KW-0472">Membrane</keyword>
<evidence type="ECO:0000256" key="10">
    <source>
        <dbReference type="PROSITE-ProRule" id="PRU00339"/>
    </source>
</evidence>
<protein>
    <submittedName>
        <fullName evidence="12">Protein CBG06925</fullName>
    </submittedName>
</protein>
<reference evidence="12 13" key="2">
    <citation type="journal article" date="2011" name="PLoS Genet.">
        <title>Caenorhabditis briggsae recombinant inbred line genotypes reveal inter-strain incompatibility and the evolution of recombination.</title>
        <authorList>
            <person name="Ross J.A."/>
            <person name="Koboldt D.C."/>
            <person name="Staisch J.E."/>
            <person name="Chamberlin H.M."/>
            <person name="Gupta B.P."/>
            <person name="Miller R.D."/>
            <person name="Baird S.E."/>
            <person name="Haag E.S."/>
        </authorList>
    </citation>
    <scope>NUCLEOTIDE SEQUENCE [LARGE SCALE GENOMIC DNA]</scope>
    <source>
        <strain evidence="12 13">AF16</strain>
    </source>
</reference>
<dbReference type="Gene3D" id="1.25.40.10">
    <property type="entry name" value="Tetratricopeptide repeat domain"/>
    <property type="match status" value="1"/>
</dbReference>
<evidence type="ECO:0000256" key="9">
    <source>
        <dbReference type="ARBA" id="ARBA00038030"/>
    </source>
</evidence>
<evidence type="ECO:0000256" key="2">
    <source>
        <dbReference type="ARBA" id="ARBA00022692"/>
    </source>
</evidence>
<evidence type="ECO:0000256" key="1">
    <source>
        <dbReference type="ARBA" id="ARBA00004572"/>
    </source>
</evidence>
<dbReference type="STRING" id="6238.A8X3D6"/>
<dbReference type="WormBase" id="CBG06925">
    <property type="protein sequence ID" value="CBP15773"/>
    <property type="gene ID" value="WBGene00029113"/>
    <property type="gene designation" value="Cbr-tomm-70"/>
</dbReference>
<proteinExistence type="inferred from homology"/>
<feature type="repeat" description="TPR" evidence="10">
    <location>
        <begin position="44"/>
        <end position="77"/>
    </location>
</feature>
<dbReference type="eggNOG" id="ENOG502SA77">
    <property type="taxonomic scope" value="Eukaryota"/>
</dbReference>
<dbReference type="PROSITE" id="PS50005">
    <property type="entry name" value="TPR"/>
    <property type="match status" value="1"/>
</dbReference>
<evidence type="ECO:0000313" key="12">
    <source>
        <dbReference type="EMBL" id="CAP27146.2"/>
    </source>
</evidence>
<name>A8X3D6_CAEBR</name>
<keyword evidence="7" id="KW-0496">Mitochondrion</keyword>
<dbReference type="InterPro" id="IPR011990">
    <property type="entry name" value="TPR-like_helical_dom_sf"/>
</dbReference>
<evidence type="ECO:0000256" key="7">
    <source>
        <dbReference type="ARBA" id="ARBA00023128"/>
    </source>
</evidence>
<keyword evidence="6 11" id="KW-1133">Transmembrane helix</keyword>
<dbReference type="SUPFAM" id="SSF48452">
    <property type="entry name" value="TPR-like"/>
    <property type="match status" value="1"/>
</dbReference>
<evidence type="ECO:0000256" key="6">
    <source>
        <dbReference type="ARBA" id="ARBA00022989"/>
    </source>
</evidence>
<comment type="similarity">
    <text evidence="9">Belongs to the Tom70 family.</text>
</comment>
<dbReference type="GO" id="GO:0045039">
    <property type="term" value="P:protein insertion into mitochondrial inner membrane"/>
    <property type="evidence" value="ECO:0000318"/>
    <property type="project" value="GO_Central"/>
</dbReference>
<evidence type="ECO:0000256" key="11">
    <source>
        <dbReference type="SAM" id="Phobius"/>
    </source>
</evidence>
<keyword evidence="2 11" id="KW-0812">Transmembrane</keyword>
<dbReference type="AlphaFoldDB" id="A8X3D6"/>
<keyword evidence="13" id="KW-1185">Reference proteome</keyword>
<dbReference type="GO" id="GO:0030943">
    <property type="term" value="F:mitochondrion targeting sequence binding"/>
    <property type="evidence" value="ECO:0000318"/>
    <property type="project" value="GO_Central"/>
</dbReference>
<dbReference type="OMA" id="VAMLYQN"/>
<dbReference type="GO" id="GO:0030150">
    <property type="term" value="P:protein import into mitochondrial matrix"/>
    <property type="evidence" value="ECO:0000318"/>
    <property type="project" value="GO_Central"/>
</dbReference>
<evidence type="ECO:0000256" key="8">
    <source>
        <dbReference type="ARBA" id="ARBA00023136"/>
    </source>
</evidence>
<evidence type="ECO:0000256" key="3">
    <source>
        <dbReference type="ARBA" id="ARBA00022737"/>
    </source>
</evidence>
<evidence type="ECO:0000313" key="13">
    <source>
        <dbReference type="Proteomes" id="UP000008549"/>
    </source>
</evidence>
<accession>A8X3D6</accession>
<gene>
    <name evidence="14" type="primary">tomm-70</name>
    <name evidence="12 14" type="ORF">CBG06925</name>
    <name evidence="12" type="ORF">CBG_06925</name>
</gene>
<dbReference type="EMBL" id="HE601347">
    <property type="protein sequence ID" value="CAP27146.2"/>
    <property type="molecule type" value="Genomic_DNA"/>
</dbReference>
<sequence length="571" mass="64891">MPETTGISDQTKKVLIGVAAAATVAGVGYMAYKSLSGSDLDSDLEAIKSLGNLKFKEKNYEEAIKEFTRGIEKAGPNTNNTVVAMLYQNRAACREKVGHTSFDILNDCLAALKVDKKYAKAYLRAAKALNDIGKKQDALAYLLAAFTLDSNLNKANFEFFGKLLTVEPLSDCFIGKPLKIEEVKPAPVALFRIQQWCDTWDVLDLFKTDLTKFEPDVLSEDQKQYQLSLELFKKGKYEDIINLLSAENNYAPAMIFRGKMLCYSMDPNEATRYVDKNEARINEMIGNEENEERKKLMRDAFDVLKIELMYTMEIPTISSNRRQRTPLQTQFLRRCLCGNPNFPFQNQININFQYNGCVLDTTCSTDDGRHPTSRMNSLQNNANRLLEEAAKHGTLTPHLTMIAAFLKLCTCEDYGDVHRRIREMEELTEQRSTHFNLILMSKVYMMTNNAESSEKLLNEAAKIKTRYLVPSRHLQTADLHVHKPEDERLRLTTASANAALEVDPFNFSAHVLHLLGTNGPEPYIKKSNYDQAMESIRKAALFAPPRELLMLKRMIPLMNAKKRAAEMLDMY</sequence>
<feature type="transmembrane region" description="Helical" evidence="11">
    <location>
        <begin position="14"/>
        <end position="32"/>
    </location>
</feature>
<dbReference type="PANTHER" id="PTHR46208:SF1">
    <property type="entry name" value="MITOCHONDRIAL IMPORT RECEPTOR SUBUNIT TOM70"/>
    <property type="match status" value="1"/>
</dbReference>
<dbReference type="InterPro" id="IPR019734">
    <property type="entry name" value="TPR_rpt"/>
</dbReference>
<dbReference type="FunCoup" id="A8X3D6">
    <property type="interactions" value="283"/>
</dbReference>
<keyword evidence="4" id="KW-1000">Mitochondrion outer membrane</keyword>
<dbReference type="SMART" id="SM00028">
    <property type="entry name" value="TPR"/>
    <property type="match status" value="2"/>
</dbReference>